<dbReference type="InterPro" id="IPR008984">
    <property type="entry name" value="SMAD_FHA_dom_sf"/>
</dbReference>
<reference evidence="4 5" key="1">
    <citation type="submission" date="2013-12" db="EMBL/GenBank/DDBJ databases">
        <authorList>
            <person name="Zelazny A."/>
            <person name="Olivier K."/>
            <person name="Holland S."/>
            <person name="Lenaerts A."/>
            <person name="Ordway D."/>
            <person name="DeGroote M.A."/>
            <person name="Parker T."/>
            <person name="Sizemore C."/>
            <person name="Tallon L.J."/>
            <person name="Sadzewicz L.K."/>
            <person name="Sengamalay N."/>
            <person name="Fraser C.M."/>
            <person name="Hine E."/>
            <person name="Shefchek K.A."/>
            <person name="Das S.P."/>
            <person name="Tettelin H."/>
        </authorList>
    </citation>
    <scope>NUCLEOTIDE SEQUENCE [LARGE SCALE GENOMIC DNA]</scope>
    <source>
        <strain evidence="4 5">1956</strain>
    </source>
</reference>
<comment type="caution">
    <text evidence="4">The sequence shown here is derived from an EMBL/GenBank/DDBJ whole genome shotgun (WGS) entry which is preliminary data.</text>
</comment>
<evidence type="ECO:0000313" key="5">
    <source>
        <dbReference type="Proteomes" id="UP000020825"/>
    </source>
</evidence>
<gene>
    <name evidence="4" type="ORF">I550_4179</name>
</gene>
<feature type="region of interest" description="Disordered" evidence="2">
    <location>
        <begin position="109"/>
        <end position="176"/>
    </location>
</feature>
<feature type="domain" description="FHA" evidence="3">
    <location>
        <begin position="19"/>
        <end position="68"/>
    </location>
</feature>
<dbReference type="SMART" id="SM00240">
    <property type="entry name" value="FHA"/>
    <property type="match status" value="1"/>
</dbReference>
<feature type="compositionally biased region" description="Low complexity" evidence="2">
    <location>
        <begin position="157"/>
        <end position="167"/>
    </location>
</feature>
<evidence type="ECO:0000313" key="4">
    <source>
        <dbReference type="EMBL" id="EUA56021.1"/>
    </source>
</evidence>
<evidence type="ECO:0000256" key="2">
    <source>
        <dbReference type="SAM" id="MobiDB-lite"/>
    </source>
</evidence>
<protein>
    <submittedName>
        <fullName evidence="4">FHA domain protein</fullName>
    </submittedName>
</protein>
<dbReference type="AlphaFoldDB" id="X8CJL4"/>
<dbReference type="Gene3D" id="2.60.200.20">
    <property type="match status" value="1"/>
</dbReference>
<accession>X8CJL4</accession>
<sequence>MLTVQSEWSQRSFAPGHDIVVGSDLRADMRVAHPLIARAHLLLRFDGAKWIAIDNGSPSGIFVNGHRVRAVDIHDRQSLNLARPDGPRLSFGIGRHDGAVGQLPPTLEAVPVIAPPGAPKTARPEPPRRPGVRRPASRDRNPPRRATRPPASPARSPPGAAAGGAPAAHRDRGTDP</sequence>
<dbReference type="SUPFAM" id="SSF49879">
    <property type="entry name" value="SMAD/FHA domain"/>
    <property type="match status" value="1"/>
</dbReference>
<proteinExistence type="predicted"/>
<keyword evidence="1" id="KW-0597">Phosphoprotein</keyword>
<dbReference type="PROSITE" id="PS50006">
    <property type="entry name" value="FHA_DOMAIN"/>
    <property type="match status" value="1"/>
</dbReference>
<name>X8CJL4_MYCIT</name>
<dbReference type="EMBL" id="JAOG01000002">
    <property type="protein sequence ID" value="EUA56021.1"/>
    <property type="molecule type" value="Genomic_DNA"/>
</dbReference>
<organism evidence="4 5">
    <name type="scientific">Mycobacterium intracellulare 1956</name>
    <dbReference type="NCBI Taxonomy" id="1299331"/>
    <lineage>
        <taxon>Bacteria</taxon>
        <taxon>Bacillati</taxon>
        <taxon>Actinomycetota</taxon>
        <taxon>Actinomycetes</taxon>
        <taxon>Mycobacteriales</taxon>
        <taxon>Mycobacteriaceae</taxon>
        <taxon>Mycobacterium</taxon>
        <taxon>Mycobacterium avium complex (MAC)</taxon>
    </lineage>
</organism>
<dbReference type="Pfam" id="PF00498">
    <property type="entry name" value="FHA"/>
    <property type="match status" value="1"/>
</dbReference>
<evidence type="ECO:0000259" key="3">
    <source>
        <dbReference type="PROSITE" id="PS50006"/>
    </source>
</evidence>
<dbReference type="Proteomes" id="UP000020825">
    <property type="component" value="Unassembled WGS sequence"/>
</dbReference>
<evidence type="ECO:0000256" key="1">
    <source>
        <dbReference type="ARBA" id="ARBA00022553"/>
    </source>
</evidence>
<dbReference type="InterPro" id="IPR000253">
    <property type="entry name" value="FHA_dom"/>
</dbReference>